<keyword evidence="5" id="KW-0029">Amino-acid transport</keyword>
<protein>
    <submittedName>
        <fullName evidence="7">Urea ABC transporter, ATPase protein UrtE</fullName>
    </submittedName>
</protein>
<dbReference type="PANTHER" id="PTHR43820:SF5">
    <property type="entry name" value="HIGH-AFFINITY BRANCHED-CHAIN AMINO ACID TRANSPORT ATP-BINDING PROTEIN"/>
    <property type="match status" value="1"/>
</dbReference>
<evidence type="ECO:0000256" key="1">
    <source>
        <dbReference type="ARBA" id="ARBA00005417"/>
    </source>
</evidence>
<dbReference type="GO" id="GO:0005524">
    <property type="term" value="F:ATP binding"/>
    <property type="evidence" value="ECO:0007669"/>
    <property type="project" value="UniProtKB-KW"/>
</dbReference>
<dbReference type="PROSITE" id="PS50893">
    <property type="entry name" value="ABC_TRANSPORTER_2"/>
    <property type="match status" value="1"/>
</dbReference>
<dbReference type="PANTHER" id="PTHR43820">
    <property type="entry name" value="HIGH-AFFINITY BRANCHED-CHAIN AMINO ACID TRANSPORT ATP-BINDING PROTEIN LIVF"/>
    <property type="match status" value="1"/>
</dbReference>
<dbReference type="Pfam" id="PF00005">
    <property type="entry name" value="ABC_tran"/>
    <property type="match status" value="1"/>
</dbReference>
<dbReference type="SUPFAM" id="SSF52540">
    <property type="entry name" value="P-loop containing nucleoside triphosphate hydrolases"/>
    <property type="match status" value="1"/>
</dbReference>
<dbReference type="Gene3D" id="3.40.50.300">
    <property type="entry name" value="P-loop containing nucleotide triphosphate hydrolases"/>
    <property type="match status" value="1"/>
</dbReference>
<evidence type="ECO:0000256" key="4">
    <source>
        <dbReference type="ARBA" id="ARBA00022840"/>
    </source>
</evidence>
<dbReference type="InterPro" id="IPR003439">
    <property type="entry name" value="ABC_transporter-like_ATP-bd"/>
</dbReference>
<evidence type="ECO:0000256" key="5">
    <source>
        <dbReference type="ARBA" id="ARBA00022970"/>
    </source>
</evidence>
<comment type="similarity">
    <text evidence="1">Belongs to the ABC transporter superfamily.</text>
</comment>
<accession>A0A3B1CPX4</accession>
<evidence type="ECO:0000256" key="2">
    <source>
        <dbReference type="ARBA" id="ARBA00022448"/>
    </source>
</evidence>
<keyword evidence="3" id="KW-0547">Nucleotide-binding</keyword>
<dbReference type="AlphaFoldDB" id="A0A3B1CPX4"/>
<proteinExistence type="inferred from homology"/>
<sequence>MKEPLLKLEKLNVAYGESLILRDVDLNVTAGEAVCLLGRNGVGKTTLLKSIMGLLKPKSGKVLFGDDDFTHHRPDVRAQSGIGYVPQGREIFPQLSVRDNLILGLAARGEAFDVVPEEVYELFPALKDLLHRKGGDLSGGQQQQLAIARILLTQPTLLLLDEPTEGIQPSIIDEIEDAIHKIKARGVAILLVEQYLQFAWRLADHYYVMEKGTIISSGSTESISEEEVQQHLTV</sequence>
<gene>
    <name evidence="7" type="ORF">MNBD_NITROSPIRAE01-130</name>
</gene>
<dbReference type="EMBL" id="UOGF01000039">
    <property type="protein sequence ID" value="VAX28531.1"/>
    <property type="molecule type" value="Genomic_DNA"/>
</dbReference>
<dbReference type="InterPro" id="IPR003593">
    <property type="entry name" value="AAA+_ATPase"/>
</dbReference>
<dbReference type="InterPro" id="IPR052156">
    <property type="entry name" value="BCAA_Transport_ATP-bd_LivF"/>
</dbReference>
<dbReference type="CDD" id="cd03224">
    <property type="entry name" value="ABC_TM1139_LivF_branched"/>
    <property type="match status" value="1"/>
</dbReference>
<dbReference type="InterPro" id="IPR027417">
    <property type="entry name" value="P-loop_NTPase"/>
</dbReference>
<dbReference type="GO" id="GO:0016887">
    <property type="term" value="F:ATP hydrolysis activity"/>
    <property type="evidence" value="ECO:0007669"/>
    <property type="project" value="InterPro"/>
</dbReference>
<dbReference type="GO" id="GO:0015658">
    <property type="term" value="F:branched-chain amino acid transmembrane transporter activity"/>
    <property type="evidence" value="ECO:0007669"/>
    <property type="project" value="TreeGrafter"/>
</dbReference>
<name>A0A3B1CPX4_9ZZZZ</name>
<keyword evidence="4" id="KW-0067">ATP-binding</keyword>
<dbReference type="InterPro" id="IPR017780">
    <property type="entry name" value="ABC_transptr_urea_ATP-bd_UrtE"/>
</dbReference>
<organism evidence="7">
    <name type="scientific">hydrothermal vent metagenome</name>
    <dbReference type="NCBI Taxonomy" id="652676"/>
    <lineage>
        <taxon>unclassified sequences</taxon>
        <taxon>metagenomes</taxon>
        <taxon>ecological metagenomes</taxon>
    </lineage>
</organism>
<evidence type="ECO:0000313" key="7">
    <source>
        <dbReference type="EMBL" id="VAX28531.1"/>
    </source>
</evidence>
<dbReference type="NCBIfam" id="TIGR03410">
    <property type="entry name" value="urea_trans_UrtE"/>
    <property type="match status" value="1"/>
</dbReference>
<dbReference type="SMART" id="SM00382">
    <property type="entry name" value="AAA"/>
    <property type="match status" value="1"/>
</dbReference>
<keyword evidence="2" id="KW-0813">Transport</keyword>
<feature type="domain" description="ABC transporter" evidence="6">
    <location>
        <begin position="6"/>
        <end position="232"/>
    </location>
</feature>
<reference evidence="7" key="1">
    <citation type="submission" date="2018-06" db="EMBL/GenBank/DDBJ databases">
        <authorList>
            <person name="Zhirakovskaya E."/>
        </authorList>
    </citation>
    <scope>NUCLEOTIDE SEQUENCE</scope>
</reference>
<evidence type="ECO:0000259" key="6">
    <source>
        <dbReference type="PROSITE" id="PS50893"/>
    </source>
</evidence>
<evidence type="ECO:0000256" key="3">
    <source>
        <dbReference type="ARBA" id="ARBA00022741"/>
    </source>
</evidence>
<dbReference type="GO" id="GO:0015807">
    <property type="term" value="P:L-amino acid transport"/>
    <property type="evidence" value="ECO:0007669"/>
    <property type="project" value="TreeGrafter"/>
</dbReference>